<name>A0ABR6TKT0_9FIRM</name>
<feature type="domain" description="Sulfatase N-terminal" evidence="8">
    <location>
        <begin position="241"/>
        <end position="480"/>
    </location>
</feature>
<comment type="pathway">
    <text evidence="2">Cell wall biogenesis; lipoteichoic acid biosynthesis.</text>
</comment>
<keyword evidence="6 7" id="KW-0472">Membrane</keyword>
<feature type="transmembrane region" description="Helical" evidence="7">
    <location>
        <begin position="152"/>
        <end position="171"/>
    </location>
</feature>
<comment type="subcellular location">
    <subcellularLocation>
        <location evidence="1">Cell membrane</location>
        <topology evidence="1">Multi-pass membrane protein</topology>
    </subcellularLocation>
</comment>
<evidence type="ECO:0000256" key="7">
    <source>
        <dbReference type="SAM" id="Phobius"/>
    </source>
</evidence>
<evidence type="ECO:0000256" key="1">
    <source>
        <dbReference type="ARBA" id="ARBA00004651"/>
    </source>
</evidence>
<keyword evidence="3" id="KW-1003">Cell membrane</keyword>
<reference evidence="9 10" key="1">
    <citation type="submission" date="2020-05" db="EMBL/GenBank/DDBJ databases">
        <title>Draft genome of xy-202 and genomic insight in genome of the genus Peptostreptococcus.</title>
        <authorList>
            <person name="Zhang Z."/>
        </authorList>
    </citation>
    <scope>NUCLEOTIDE SEQUENCE [LARGE SCALE GENOMIC DNA]</scope>
    <source>
        <strain evidence="9 10">DSM 27025</strain>
    </source>
</reference>
<evidence type="ECO:0000256" key="5">
    <source>
        <dbReference type="ARBA" id="ARBA00022989"/>
    </source>
</evidence>
<dbReference type="Gene3D" id="3.40.720.10">
    <property type="entry name" value="Alkaline Phosphatase, subunit A"/>
    <property type="match status" value="1"/>
</dbReference>
<evidence type="ECO:0000259" key="8">
    <source>
        <dbReference type="Pfam" id="PF00884"/>
    </source>
</evidence>
<dbReference type="InterPro" id="IPR050448">
    <property type="entry name" value="OpgB/LTA_synthase_biosynth"/>
</dbReference>
<feature type="transmembrane region" description="Helical" evidence="7">
    <location>
        <begin position="72"/>
        <end position="92"/>
    </location>
</feature>
<organism evidence="9 10">
    <name type="scientific">Peptostreptococcus canis</name>
    <dbReference type="NCBI Taxonomy" id="1159213"/>
    <lineage>
        <taxon>Bacteria</taxon>
        <taxon>Bacillati</taxon>
        <taxon>Bacillota</taxon>
        <taxon>Clostridia</taxon>
        <taxon>Peptostreptococcales</taxon>
        <taxon>Peptostreptococcaceae</taxon>
        <taxon>Peptostreptococcus</taxon>
    </lineage>
</organism>
<evidence type="ECO:0000256" key="3">
    <source>
        <dbReference type="ARBA" id="ARBA00022475"/>
    </source>
</evidence>
<keyword evidence="10" id="KW-1185">Reference proteome</keyword>
<dbReference type="InterPro" id="IPR017850">
    <property type="entry name" value="Alkaline_phosphatase_core_sf"/>
</dbReference>
<evidence type="ECO:0000256" key="4">
    <source>
        <dbReference type="ARBA" id="ARBA00022692"/>
    </source>
</evidence>
<dbReference type="PANTHER" id="PTHR47371:SF3">
    <property type="entry name" value="PHOSPHOGLYCEROL TRANSFERASE I"/>
    <property type="match status" value="1"/>
</dbReference>
<accession>A0ABR6TKT0</accession>
<dbReference type="InterPro" id="IPR000917">
    <property type="entry name" value="Sulfatase_N"/>
</dbReference>
<proteinExistence type="predicted"/>
<evidence type="ECO:0000256" key="6">
    <source>
        <dbReference type="ARBA" id="ARBA00023136"/>
    </source>
</evidence>
<protein>
    <submittedName>
        <fullName evidence="9">LTA synthase family protein</fullName>
    </submittedName>
</protein>
<feature type="transmembrane region" description="Helical" evidence="7">
    <location>
        <begin position="112"/>
        <end position="140"/>
    </location>
</feature>
<sequence length="660" mass="76319">MIRKKERENLELITLLIFSIFILVVIESISRKSFVETFKFIVDKPVNFIMNYFLIVLIFSVTIFIKRKRFGYFIISLILLLLAAISAVLVTVRGMPISPYDIQSYKEAISIASIYISFRFEILLIILLLSLILISTYIFIKDKKSIWFTGTRNPIFVLALLSIYLVLIPQLKSARIVQKISWNVELSYKTNGFVYSFIEETKSSIRHKPDGYSQENIIAIRNQLDKKYKKDSNKVANGVKPNIIMVQLEAFMDPTKLSGVNFNEDPMPNMRRLMKNYTSGYMNVPVTGGGTARTEYEVLSGSNFDYLSKGEIPYHTFLSDKASLGIPYYMELRGYKTVAIHNFYKSFYNRDKGLKNIGFEKFIPLEVMTYVDYTPMGWPKDEVLTRYITQEIDSDNQKPSFIFTVSAQGHSRYPMGKLNIKYPIEVVKSDLPKPDQNQIQYYANQVKEMDKFVGKLVEEINKIKQPTVLVFYGDHLPALNVITENRMKIDKFSSLVLLINNFGVEKTTLPKDFQSYQLSTLALDIAGQGCSPMTMVHKYLKNDKEYQKKLELVQYDILFGKKYYLKENEIPKPVDMKIGNGDMKLINVENVNGEFYITGKNLNRQTAVFVDGKKVDSDYKNDEKIKLYDSFYSGKKEISLKLLDKNGEVIQESEKIKYEF</sequence>
<evidence type="ECO:0000256" key="2">
    <source>
        <dbReference type="ARBA" id="ARBA00004936"/>
    </source>
</evidence>
<comment type="caution">
    <text evidence="9">The sequence shown here is derived from an EMBL/GenBank/DDBJ whole genome shotgun (WGS) entry which is preliminary data.</text>
</comment>
<gene>
    <name evidence="9" type="ORF">HLB29_04870</name>
</gene>
<feature type="transmembrane region" description="Helical" evidence="7">
    <location>
        <begin position="12"/>
        <end position="29"/>
    </location>
</feature>
<keyword evidence="5 7" id="KW-1133">Transmembrane helix</keyword>
<dbReference type="SUPFAM" id="SSF53649">
    <property type="entry name" value="Alkaline phosphatase-like"/>
    <property type="match status" value="1"/>
</dbReference>
<evidence type="ECO:0000313" key="9">
    <source>
        <dbReference type="EMBL" id="MBC2576012.1"/>
    </source>
</evidence>
<dbReference type="Proteomes" id="UP000713904">
    <property type="component" value="Unassembled WGS sequence"/>
</dbReference>
<dbReference type="EMBL" id="JABGBW010000002">
    <property type="protein sequence ID" value="MBC2576012.1"/>
    <property type="molecule type" value="Genomic_DNA"/>
</dbReference>
<dbReference type="Pfam" id="PF00884">
    <property type="entry name" value="Sulfatase"/>
    <property type="match status" value="1"/>
</dbReference>
<evidence type="ECO:0000313" key="10">
    <source>
        <dbReference type="Proteomes" id="UP000713904"/>
    </source>
</evidence>
<feature type="transmembrane region" description="Helical" evidence="7">
    <location>
        <begin position="49"/>
        <end position="65"/>
    </location>
</feature>
<dbReference type="CDD" id="cd16015">
    <property type="entry name" value="LTA_synthase"/>
    <property type="match status" value="1"/>
</dbReference>
<dbReference type="PANTHER" id="PTHR47371">
    <property type="entry name" value="LIPOTEICHOIC ACID SYNTHASE"/>
    <property type="match status" value="1"/>
</dbReference>
<keyword evidence="4 7" id="KW-0812">Transmembrane</keyword>